<sequence length="672" mass="77832">MNSVEDLLQLQPKIDALEKERDDIARKVQAVARTEGEQVDDFEALNSKLAGIAEEISGARTLEDVQRLRDNYGELAILDRAETLLREREAGERRAQNACTLAAVTEKLGRAAELDYCDLEALHAELEPLARSADAAPQVEQFNELLTERARVPRRDLEHELLERRCDTELFVSTDDSVHELREKAGLLFQLSQLLLPEPRADQLWNFVCMANNFRIKFIYHFTSPSAESEQQSIENYFKFLDKYLSENLYKYMDIFEDESKGITRTLIHKQFINHILEPVREKVNVTMTKIAASNSASDVKMLVLLISEIFITDNALKKSHYYDGVGLVSLIDEAALEVWQNFEVESAVSQFEKLTTPGASLMSPKNGADFGKLLENMYRYLEPFFSIDYRNLFSVKYQLVDEIFIQLPLKYRSFLLSKNILQNELTAEQQFENTCVKLHSLLLISNILVRFSHDFTFIEMTQQINKITDSDYEYIFDEVWESYDEAVIVLRDSIVHRWVKGLSSSLRNYFKYNEWDSIATAPEQCSAELVGALAWMKKMTDIFDKYWYPQHIIAQIKVALLENIIKFMLNYVVKLNKFSENGLRQLTFDYEALRATLGLPLEHSSVAEELALFEYFNILSMKYTNNKITSKFLDAEYVSSHHTRNFRELRESLQVSHLTSDEIADALYRTL</sequence>
<keyword evidence="3" id="KW-0002">3D-structure</keyword>
<dbReference type="OMA" id="TCSQIFM"/>
<dbReference type="KEGG" id="ago:AGOS_ADL286W"/>
<dbReference type="InterPro" id="IPR007528">
    <property type="entry name" value="RINT1_Tip20"/>
</dbReference>
<dbReference type="InterPro" id="IPR042040">
    <property type="entry name" value="Tip20p_domE"/>
</dbReference>
<dbReference type="OrthoDB" id="2189254at2759"/>
<dbReference type="Pfam" id="PF04437">
    <property type="entry name" value="RINT1_TIP1"/>
    <property type="match status" value="1"/>
</dbReference>
<dbReference type="InterPro" id="IPR042044">
    <property type="entry name" value="EXOC6PINT-1/Sec15/Tip20_C_dom2"/>
</dbReference>
<dbReference type="Gene3D" id="1.10.357.100">
    <property type="entry name" value="Dsl1p vesicle tethering complex, Tip20p subunit, domain C"/>
    <property type="match status" value="1"/>
</dbReference>
<dbReference type="HOGENOM" id="CLU_410507_0_0_1"/>
<dbReference type="Gene3D" id="1.20.58.1420">
    <property type="entry name" value="Dsl1p vesicle tethering complex, Tip20p subunit, domain B"/>
    <property type="match status" value="1"/>
</dbReference>
<dbReference type="FunCoup" id="Q75B58">
    <property type="interactions" value="151"/>
</dbReference>
<dbReference type="Gene3D" id="1.10.10.2270">
    <property type="entry name" value="Dsl1p vesicle tethering complex, Tip20p subunit, domain E"/>
    <property type="match status" value="1"/>
</dbReference>
<dbReference type="PDB" id="6WC3">
    <property type="method" value="X-ray"/>
    <property type="resolution" value="3.20 A"/>
    <property type="chains" value="A=86-672"/>
</dbReference>
<name>Q75B58_EREGS</name>
<evidence type="ECO:0000313" key="2">
    <source>
        <dbReference type="Proteomes" id="UP000000591"/>
    </source>
</evidence>
<dbReference type="InterPro" id="IPR042041">
    <property type="entry name" value="Tip20p_domA"/>
</dbReference>
<gene>
    <name evidence="1" type="ORF">AGOS_ADL286W</name>
</gene>
<dbReference type="AlphaFoldDB" id="Q75B58"/>
<dbReference type="PANTHER" id="PTHR13520:SF0">
    <property type="entry name" value="RAD50-INTERACTING PROTEIN 1"/>
    <property type="match status" value="1"/>
</dbReference>
<dbReference type="Gene3D" id="1.20.58.670">
    <property type="entry name" value="Dsl1p vesicle tethering complex, Tip20p subunit, domain D"/>
    <property type="match status" value="1"/>
</dbReference>
<dbReference type="InterPro" id="IPR042042">
    <property type="entry name" value="Tip20p_domB"/>
</dbReference>
<reference evidence="2" key="2">
    <citation type="journal article" date="2013" name="G3 (Bethesda)">
        <title>Genomes of Ashbya fungi isolated from insects reveal four mating-type loci, numerous translocations, lack of transposons, and distinct gene duplications.</title>
        <authorList>
            <person name="Dietrich F.S."/>
            <person name="Voegeli S."/>
            <person name="Kuo S."/>
            <person name="Philippsen P."/>
        </authorList>
    </citation>
    <scope>GENOME REANNOTATION</scope>
    <source>
        <strain evidence="2">ATCC 10895 / CBS 109.51 / FGSC 9923 / NRRL Y-1056</strain>
    </source>
</reference>
<dbReference type="Proteomes" id="UP000000591">
    <property type="component" value="Chromosome IV"/>
</dbReference>
<dbReference type="eggNOG" id="KOG2218">
    <property type="taxonomic scope" value="Eukaryota"/>
</dbReference>
<dbReference type="GO" id="GO:0060628">
    <property type="term" value="P:regulation of ER to Golgi vesicle-mediated transport"/>
    <property type="evidence" value="ECO:0000318"/>
    <property type="project" value="GO_Central"/>
</dbReference>
<protein>
    <submittedName>
        <fullName evidence="1">ADL286Wp</fullName>
    </submittedName>
</protein>
<accession>Q75B58</accession>
<dbReference type="GO" id="GO:0006888">
    <property type="term" value="P:endoplasmic reticulum to Golgi vesicle-mediated transport"/>
    <property type="evidence" value="ECO:0007669"/>
    <property type="project" value="InterPro"/>
</dbReference>
<reference evidence="1 2" key="1">
    <citation type="journal article" date="2004" name="Science">
        <title>The Ashbya gossypii genome as a tool for mapping the ancient Saccharomyces cerevisiae genome.</title>
        <authorList>
            <person name="Dietrich F.S."/>
            <person name="Voegeli S."/>
            <person name="Brachat S."/>
            <person name="Lerch A."/>
            <person name="Gates K."/>
            <person name="Steiner S."/>
            <person name="Mohr C."/>
            <person name="Pohlmann R."/>
            <person name="Luedi P."/>
            <person name="Choi S."/>
            <person name="Wing R.A."/>
            <person name="Flavier A."/>
            <person name="Gaffney T.D."/>
            <person name="Philippsen P."/>
        </authorList>
    </citation>
    <scope>NUCLEOTIDE SEQUENCE [LARGE SCALE GENOMIC DNA]</scope>
    <source>
        <strain evidence="2">ATCC 10895 / CBS 109.51 / FGSC 9923 / NRRL Y-1056</strain>
    </source>
</reference>
<organism evidence="1 2">
    <name type="scientific">Eremothecium gossypii (strain ATCC 10895 / CBS 109.51 / FGSC 9923 / NRRL Y-1056)</name>
    <name type="common">Yeast</name>
    <name type="synonym">Ashbya gossypii</name>
    <dbReference type="NCBI Taxonomy" id="284811"/>
    <lineage>
        <taxon>Eukaryota</taxon>
        <taxon>Fungi</taxon>
        <taxon>Dikarya</taxon>
        <taxon>Ascomycota</taxon>
        <taxon>Saccharomycotina</taxon>
        <taxon>Saccharomycetes</taxon>
        <taxon>Saccharomycetales</taxon>
        <taxon>Saccharomycetaceae</taxon>
        <taxon>Eremothecium</taxon>
    </lineage>
</organism>
<proteinExistence type="evidence at protein level"/>
<dbReference type="InterPro" id="IPR042043">
    <property type="entry name" value="Tip20p_domC"/>
</dbReference>
<evidence type="ECO:0007829" key="3">
    <source>
        <dbReference type="PDB" id="6WC3"/>
    </source>
</evidence>
<dbReference type="STRING" id="284811.Q75B58"/>
<dbReference type="InParanoid" id="Q75B58"/>
<dbReference type="EMBL" id="AE016817">
    <property type="protein sequence ID" value="AAS51634.1"/>
    <property type="molecule type" value="Genomic_DNA"/>
</dbReference>
<dbReference type="SMR" id="Q75B58"/>
<dbReference type="GO" id="GO:0006890">
    <property type="term" value="P:retrograde vesicle-mediated transport, Golgi to endoplasmic reticulum"/>
    <property type="evidence" value="ECO:0000318"/>
    <property type="project" value="GO_Central"/>
</dbReference>
<keyword evidence="2" id="KW-1185">Reference proteome</keyword>
<dbReference type="GeneID" id="4619945"/>
<dbReference type="RefSeq" id="NP_983810.1">
    <property type="nucleotide sequence ID" value="NM_209163.1"/>
</dbReference>
<dbReference type="PROSITE" id="PS51386">
    <property type="entry name" value="RINT1_TIP20"/>
    <property type="match status" value="1"/>
</dbReference>
<dbReference type="Gene3D" id="6.10.280.210">
    <property type="entry name" value="Dsl1p vesicle tethering complex, Tip20p subunit, domain A"/>
    <property type="match status" value="1"/>
</dbReference>
<dbReference type="GO" id="GO:0070939">
    <property type="term" value="C:Dsl1/NZR complex"/>
    <property type="evidence" value="ECO:0000318"/>
    <property type="project" value="GO_Central"/>
</dbReference>
<reference evidence="3" key="3">
    <citation type="journal article" date="2020" name="J. Biol. Chem.">
        <title>Structural basis for the binding of SNAREs to the multisubunit tethering complex Dsl1.</title>
        <authorList>
            <person name="Travis S.M."/>
            <person name="DAmico K."/>
            <person name="Yu I.M."/>
            <person name="McMahon C."/>
            <person name="Hamid S."/>
            <person name="Ramirez-Arellano G."/>
            <person name="Jeffrey P.D."/>
            <person name="Hughson F.M."/>
        </authorList>
    </citation>
    <scope>X-RAY CRYSTALLOGRAPHY (3.20 ANGSTROMS) OF 86-672</scope>
</reference>
<evidence type="ECO:0000313" key="1">
    <source>
        <dbReference type="EMBL" id="AAS51634.1"/>
    </source>
</evidence>
<dbReference type="GO" id="GO:0006914">
    <property type="term" value="P:autophagy"/>
    <property type="evidence" value="ECO:0007669"/>
    <property type="project" value="EnsemblFungi"/>
</dbReference>
<dbReference type="PANTHER" id="PTHR13520">
    <property type="entry name" value="RAD50-INTERACTING PROTEIN 1 RINT-1"/>
    <property type="match status" value="1"/>
</dbReference>